<protein>
    <submittedName>
        <fullName evidence="8">Helix-loop-helix protein 1</fullName>
    </submittedName>
</protein>
<dbReference type="GO" id="GO:0000981">
    <property type="term" value="F:DNA-binding transcription factor activity, RNA polymerase II-specific"/>
    <property type="evidence" value="ECO:0007669"/>
    <property type="project" value="TreeGrafter"/>
</dbReference>
<keyword evidence="1" id="KW-0217">Developmental protein</keyword>
<dbReference type="AlphaFoldDB" id="A0A0A9WFS6"/>
<sequence length="134" mass="15526">ALMEEAIDAGEFIQTPDRRKEAVMPSWKVKSDDAERDYKITACTRERIRMRDMNIAYETLRKILPNANPEGKKMSKIESVRLAIEYINQLLALLKETDESPTKEETSTMTQSRAYSGDPYFVENNQQQFGEHSF</sequence>
<organism evidence="8">
    <name type="scientific">Lygus hesperus</name>
    <name type="common">Western plant bug</name>
    <dbReference type="NCBI Taxonomy" id="30085"/>
    <lineage>
        <taxon>Eukaryota</taxon>
        <taxon>Metazoa</taxon>
        <taxon>Ecdysozoa</taxon>
        <taxon>Arthropoda</taxon>
        <taxon>Hexapoda</taxon>
        <taxon>Insecta</taxon>
        <taxon>Pterygota</taxon>
        <taxon>Neoptera</taxon>
        <taxon>Paraneoptera</taxon>
        <taxon>Hemiptera</taxon>
        <taxon>Heteroptera</taxon>
        <taxon>Panheteroptera</taxon>
        <taxon>Cimicomorpha</taxon>
        <taxon>Miridae</taxon>
        <taxon>Mirini</taxon>
        <taxon>Lygus</taxon>
    </lineage>
</organism>
<dbReference type="GO" id="GO:0001707">
    <property type="term" value="P:mesoderm formation"/>
    <property type="evidence" value="ECO:0007669"/>
    <property type="project" value="TreeGrafter"/>
</dbReference>
<dbReference type="PANTHER" id="PTHR20937:SF3">
    <property type="entry name" value="IP14615P"/>
    <property type="match status" value="1"/>
</dbReference>
<name>A0A0A9WFS6_LYGHE</name>
<dbReference type="GO" id="GO:0000978">
    <property type="term" value="F:RNA polymerase II cis-regulatory region sequence-specific DNA binding"/>
    <property type="evidence" value="ECO:0007669"/>
    <property type="project" value="TreeGrafter"/>
</dbReference>
<reference evidence="8" key="1">
    <citation type="journal article" date="2014" name="PLoS ONE">
        <title>Transcriptome-Based Identification of ABC Transporters in the Western Tarnished Plant Bug Lygus hesperus.</title>
        <authorList>
            <person name="Hull J.J."/>
            <person name="Chaney K."/>
            <person name="Geib S.M."/>
            <person name="Fabrick J.A."/>
            <person name="Brent C.S."/>
            <person name="Walsh D."/>
            <person name="Lavine L.C."/>
        </authorList>
    </citation>
    <scope>NUCLEOTIDE SEQUENCE</scope>
</reference>
<dbReference type="SUPFAM" id="SSF47459">
    <property type="entry name" value="HLH, helix-loop-helix DNA-binding domain"/>
    <property type="match status" value="1"/>
</dbReference>
<evidence type="ECO:0000256" key="2">
    <source>
        <dbReference type="ARBA" id="ARBA00023015"/>
    </source>
</evidence>
<evidence type="ECO:0000313" key="8">
    <source>
        <dbReference type="EMBL" id="JAG03710.1"/>
    </source>
</evidence>
<dbReference type="PROSITE" id="PS50888">
    <property type="entry name" value="BHLH"/>
    <property type="match status" value="1"/>
</dbReference>
<keyword evidence="3" id="KW-0238">DNA-binding</keyword>
<dbReference type="InterPro" id="IPR036638">
    <property type="entry name" value="HLH_DNA-bd_sf"/>
</dbReference>
<reference evidence="8" key="2">
    <citation type="submission" date="2014-07" db="EMBL/GenBank/DDBJ databases">
        <authorList>
            <person name="Hull J."/>
        </authorList>
    </citation>
    <scope>NUCLEOTIDE SEQUENCE</scope>
</reference>
<accession>A0A0A9WFS6</accession>
<keyword evidence="2" id="KW-0805">Transcription regulation</keyword>
<dbReference type="FunFam" id="4.10.280.10:FF:000090">
    <property type="entry name" value="Salivary gland-expressed bHLH"/>
    <property type="match status" value="1"/>
</dbReference>
<evidence type="ECO:0000256" key="5">
    <source>
        <dbReference type="ARBA" id="ARBA00023242"/>
    </source>
</evidence>
<keyword evidence="4" id="KW-0804">Transcription</keyword>
<feature type="region of interest" description="Disordered" evidence="6">
    <location>
        <begin position="97"/>
        <end position="134"/>
    </location>
</feature>
<dbReference type="Gene3D" id="4.10.280.10">
    <property type="entry name" value="Helix-loop-helix DNA-binding domain"/>
    <property type="match status" value="1"/>
</dbReference>
<gene>
    <name evidence="8" type="primary">Nhlh1</name>
    <name evidence="8" type="ORF">CM83_1622</name>
</gene>
<dbReference type="InterPro" id="IPR011598">
    <property type="entry name" value="bHLH_dom"/>
</dbReference>
<dbReference type="SMART" id="SM00353">
    <property type="entry name" value="HLH"/>
    <property type="match status" value="1"/>
</dbReference>
<evidence type="ECO:0000256" key="4">
    <source>
        <dbReference type="ARBA" id="ARBA00023163"/>
    </source>
</evidence>
<dbReference type="InterPro" id="IPR040259">
    <property type="entry name" value="Mesogenin/MesP"/>
</dbReference>
<proteinExistence type="predicted"/>
<dbReference type="GO" id="GO:0046983">
    <property type="term" value="F:protein dimerization activity"/>
    <property type="evidence" value="ECO:0007669"/>
    <property type="project" value="InterPro"/>
</dbReference>
<feature type="domain" description="BHLH" evidence="7">
    <location>
        <begin position="37"/>
        <end position="90"/>
    </location>
</feature>
<evidence type="ECO:0000256" key="6">
    <source>
        <dbReference type="SAM" id="MobiDB-lite"/>
    </source>
</evidence>
<dbReference type="Pfam" id="PF00010">
    <property type="entry name" value="HLH"/>
    <property type="match status" value="1"/>
</dbReference>
<feature type="non-terminal residue" evidence="8">
    <location>
        <position position="1"/>
    </location>
</feature>
<dbReference type="PANTHER" id="PTHR20937">
    <property type="entry name" value="IP14615P"/>
    <property type="match status" value="1"/>
</dbReference>
<dbReference type="EMBL" id="GBHO01039894">
    <property type="protein sequence ID" value="JAG03710.1"/>
    <property type="molecule type" value="Transcribed_RNA"/>
</dbReference>
<evidence type="ECO:0000256" key="1">
    <source>
        <dbReference type="ARBA" id="ARBA00022473"/>
    </source>
</evidence>
<feature type="compositionally biased region" description="Polar residues" evidence="6">
    <location>
        <begin position="123"/>
        <end position="134"/>
    </location>
</feature>
<evidence type="ECO:0000259" key="7">
    <source>
        <dbReference type="PROSITE" id="PS50888"/>
    </source>
</evidence>
<evidence type="ECO:0000256" key="3">
    <source>
        <dbReference type="ARBA" id="ARBA00023125"/>
    </source>
</evidence>
<dbReference type="CDD" id="cd11390">
    <property type="entry name" value="bHLH_TS"/>
    <property type="match status" value="1"/>
</dbReference>
<feature type="compositionally biased region" description="Basic and acidic residues" evidence="6">
    <location>
        <begin position="97"/>
        <end position="106"/>
    </location>
</feature>
<dbReference type="GO" id="GO:0005634">
    <property type="term" value="C:nucleus"/>
    <property type="evidence" value="ECO:0007669"/>
    <property type="project" value="TreeGrafter"/>
</dbReference>
<keyword evidence="5" id="KW-0539">Nucleus</keyword>